<evidence type="ECO:0008006" key="6">
    <source>
        <dbReference type="Google" id="ProtNLM"/>
    </source>
</evidence>
<dbReference type="Proteomes" id="UP001345691">
    <property type="component" value="Unassembled WGS sequence"/>
</dbReference>
<feature type="region of interest" description="Disordered" evidence="1">
    <location>
        <begin position="1"/>
        <end position="23"/>
    </location>
</feature>
<dbReference type="EMBL" id="KN846952">
    <property type="protein sequence ID" value="KIV83277.1"/>
    <property type="molecule type" value="Genomic_DNA"/>
</dbReference>
<reference evidence="3 4" key="1">
    <citation type="submission" date="2015-01" db="EMBL/GenBank/DDBJ databases">
        <title>The Genome Sequence of Exophiala sideris CBS121828.</title>
        <authorList>
            <consortium name="The Broad Institute Genomics Platform"/>
            <person name="Cuomo C."/>
            <person name="de Hoog S."/>
            <person name="Gorbushina A."/>
            <person name="Stielow B."/>
            <person name="Teixiera M."/>
            <person name="Abouelleil A."/>
            <person name="Chapman S.B."/>
            <person name="Priest M."/>
            <person name="Young S.K."/>
            <person name="Wortman J."/>
            <person name="Nusbaum C."/>
            <person name="Birren B."/>
        </authorList>
    </citation>
    <scope>NUCLEOTIDE SEQUENCE [LARGE SCALE GENOMIC DNA]</scope>
    <source>
        <strain evidence="3 4">CBS 121828</strain>
    </source>
</reference>
<gene>
    <name evidence="2" type="ORF">LTR69_000784</name>
    <name evidence="3" type="ORF">PV11_05320</name>
</gene>
<proteinExistence type="predicted"/>
<dbReference type="PANTHER" id="PTHR43591:SF10">
    <property type="entry name" value="ABC TRANSMEMBRANE TYPE-1 DOMAIN-CONTAINING PROTEIN-RELATED"/>
    <property type="match status" value="1"/>
</dbReference>
<protein>
    <recommendedName>
        <fullName evidence="6">Methyltransferase domain-containing protein</fullName>
    </recommendedName>
</protein>
<accession>A0A0D1YK69</accession>
<evidence type="ECO:0000313" key="2">
    <source>
        <dbReference type="EMBL" id="KAK5068664.1"/>
    </source>
</evidence>
<dbReference type="Pfam" id="PF13489">
    <property type="entry name" value="Methyltransf_23"/>
    <property type="match status" value="1"/>
</dbReference>
<evidence type="ECO:0000313" key="5">
    <source>
        <dbReference type="Proteomes" id="UP001345691"/>
    </source>
</evidence>
<sequence length="326" mass="36899">MNHAIEAEDDTRSDGGDSGYSDTLVSTESLRTSVYAYEEENGRTYHAYHAGKYHVPNDEGEQERMDLHYHAMRLSIEDKLFHAPVTNLHGVLDVGCGTGIWCMDMGDEYPAASVVGFDLSPIQPSFVPPNVQFEVADADEEWTYGQNRFDLVHTRFMNGFSVRSWPHLYQQAMESLRPGGWIENQELDVQVLSDDNTLPENSKVLEWVRLWNEGMGVVGMTGRCDPEVLAQQMREAGFINVQVKRYKMPIGPWPKDPGLKEAGVYGLVAILDGMMGLSIKIFTNCLGWSVEQLEVYLAEVRKEWKRRGIHSYWPCFVIMGQKPPAA</sequence>
<dbReference type="Gene3D" id="3.40.50.150">
    <property type="entry name" value="Vaccinia Virus protein VP39"/>
    <property type="match status" value="1"/>
</dbReference>
<dbReference type="EMBL" id="JAVRRF010000001">
    <property type="protein sequence ID" value="KAK5068664.1"/>
    <property type="molecule type" value="Genomic_DNA"/>
</dbReference>
<dbReference type="PANTHER" id="PTHR43591">
    <property type="entry name" value="METHYLTRANSFERASE"/>
    <property type="match status" value="1"/>
</dbReference>
<evidence type="ECO:0000256" key="1">
    <source>
        <dbReference type="SAM" id="MobiDB-lite"/>
    </source>
</evidence>
<name>A0A0D1YK69_9EURO</name>
<organism evidence="3 4">
    <name type="scientific">Exophiala sideris</name>
    <dbReference type="NCBI Taxonomy" id="1016849"/>
    <lineage>
        <taxon>Eukaryota</taxon>
        <taxon>Fungi</taxon>
        <taxon>Dikarya</taxon>
        <taxon>Ascomycota</taxon>
        <taxon>Pezizomycotina</taxon>
        <taxon>Eurotiomycetes</taxon>
        <taxon>Chaetothyriomycetidae</taxon>
        <taxon>Chaetothyriales</taxon>
        <taxon>Herpotrichiellaceae</taxon>
        <taxon>Exophiala</taxon>
    </lineage>
</organism>
<dbReference type="HOGENOM" id="CLU_010595_0_2_1"/>
<evidence type="ECO:0000313" key="4">
    <source>
        <dbReference type="Proteomes" id="UP000053599"/>
    </source>
</evidence>
<keyword evidence="5" id="KW-1185">Reference proteome</keyword>
<dbReference type="InterPro" id="IPR029063">
    <property type="entry name" value="SAM-dependent_MTases_sf"/>
</dbReference>
<dbReference type="AlphaFoldDB" id="A0A0D1YK69"/>
<dbReference type="GO" id="GO:0008168">
    <property type="term" value="F:methyltransferase activity"/>
    <property type="evidence" value="ECO:0007669"/>
    <property type="project" value="TreeGrafter"/>
</dbReference>
<reference evidence="2 5" key="2">
    <citation type="submission" date="2023-08" db="EMBL/GenBank/DDBJ databases">
        <title>Black Yeasts Isolated from many extreme environments.</title>
        <authorList>
            <person name="Coleine C."/>
            <person name="Stajich J.E."/>
            <person name="Selbmann L."/>
        </authorList>
    </citation>
    <scope>NUCLEOTIDE SEQUENCE [LARGE SCALE GENOMIC DNA]</scope>
    <source>
        <strain evidence="2 5">CCFEE 6328</strain>
    </source>
</reference>
<dbReference type="OrthoDB" id="2013972at2759"/>
<dbReference type="STRING" id="1016849.A0A0D1YK69"/>
<dbReference type="SUPFAM" id="SSF53335">
    <property type="entry name" value="S-adenosyl-L-methionine-dependent methyltransferases"/>
    <property type="match status" value="1"/>
</dbReference>
<dbReference type="Proteomes" id="UP000053599">
    <property type="component" value="Unassembled WGS sequence"/>
</dbReference>
<evidence type="ECO:0000313" key="3">
    <source>
        <dbReference type="EMBL" id="KIV83277.1"/>
    </source>
</evidence>
<dbReference type="CDD" id="cd02440">
    <property type="entry name" value="AdoMet_MTases"/>
    <property type="match status" value="1"/>
</dbReference>